<protein>
    <submittedName>
        <fullName evidence="1">Unannotated protein</fullName>
    </submittedName>
</protein>
<dbReference type="EMBL" id="CAFBRU010000027">
    <property type="protein sequence ID" value="CAB5108919.1"/>
    <property type="molecule type" value="Genomic_DNA"/>
</dbReference>
<evidence type="ECO:0000313" key="1">
    <source>
        <dbReference type="EMBL" id="CAB5108919.1"/>
    </source>
</evidence>
<accession>A0A6J7VS42</accession>
<name>A0A6J7VS42_9ZZZZ</name>
<dbReference type="SUPFAM" id="SSF53649">
    <property type="entry name" value="Alkaline phosphatase-like"/>
    <property type="match status" value="1"/>
</dbReference>
<dbReference type="AlphaFoldDB" id="A0A6J7VS42"/>
<gene>
    <name evidence="1" type="ORF">UFOPK4420_00384</name>
</gene>
<reference evidence="1" key="1">
    <citation type="submission" date="2020-05" db="EMBL/GenBank/DDBJ databases">
        <authorList>
            <person name="Chiriac C."/>
            <person name="Salcher M."/>
            <person name="Ghai R."/>
            <person name="Kavagutti S V."/>
        </authorList>
    </citation>
    <scope>NUCLEOTIDE SEQUENCE</scope>
</reference>
<dbReference type="InterPro" id="IPR017850">
    <property type="entry name" value="Alkaline_phosphatase_core_sf"/>
</dbReference>
<sequence>MLENVTLIGGEPRARHIYLTEGSESESIAQWREFFGGKVQIFSKPDAIGAGLFGQTVTEDSADRMGDLIAIPNTDLILIDPARVKEESSMVGHHGGTTDIEVEIPLLLA</sequence>
<organism evidence="1">
    <name type="scientific">freshwater metagenome</name>
    <dbReference type="NCBI Taxonomy" id="449393"/>
    <lineage>
        <taxon>unclassified sequences</taxon>
        <taxon>metagenomes</taxon>
        <taxon>ecological metagenomes</taxon>
    </lineage>
</organism>
<proteinExistence type="predicted"/>